<evidence type="ECO:0000313" key="1">
    <source>
        <dbReference type="EMBL" id="KAK5803191.1"/>
    </source>
</evidence>
<evidence type="ECO:0000313" key="2">
    <source>
        <dbReference type="Proteomes" id="UP001358586"/>
    </source>
</evidence>
<gene>
    <name evidence="1" type="ORF">PVK06_030833</name>
</gene>
<protein>
    <recommendedName>
        <fullName evidence="3">Gag-pol polyprotein</fullName>
    </recommendedName>
</protein>
<proteinExistence type="predicted"/>
<dbReference type="EMBL" id="JARKNE010000009">
    <property type="protein sequence ID" value="KAK5803191.1"/>
    <property type="molecule type" value="Genomic_DNA"/>
</dbReference>
<comment type="caution">
    <text evidence="1">The sequence shown here is derived from an EMBL/GenBank/DDBJ whole genome shotgun (WGS) entry which is preliminary data.</text>
</comment>
<reference evidence="1 2" key="1">
    <citation type="submission" date="2023-03" db="EMBL/GenBank/DDBJ databases">
        <title>WGS of Gossypium arboreum.</title>
        <authorList>
            <person name="Yu D."/>
        </authorList>
    </citation>
    <scope>NUCLEOTIDE SEQUENCE [LARGE SCALE GENOMIC DNA]</scope>
    <source>
        <tissue evidence="1">Leaf</tissue>
    </source>
</reference>
<name>A0ABR0NPD9_GOSAR</name>
<keyword evidence="2" id="KW-1185">Reference proteome</keyword>
<accession>A0ABR0NPD9</accession>
<evidence type="ECO:0008006" key="3">
    <source>
        <dbReference type="Google" id="ProtNLM"/>
    </source>
</evidence>
<organism evidence="1 2">
    <name type="scientific">Gossypium arboreum</name>
    <name type="common">Tree cotton</name>
    <name type="synonym">Gossypium nanking</name>
    <dbReference type="NCBI Taxonomy" id="29729"/>
    <lineage>
        <taxon>Eukaryota</taxon>
        <taxon>Viridiplantae</taxon>
        <taxon>Streptophyta</taxon>
        <taxon>Embryophyta</taxon>
        <taxon>Tracheophyta</taxon>
        <taxon>Spermatophyta</taxon>
        <taxon>Magnoliopsida</taxon>
        <taxon>eudicotyledons</taxon>
        <taxon>Gunneridae</taxon>
        <taxon>Pentapetalae</taxon>
        <taxon>rosids</taxon>
        <taxon>malvids</taxon>
        <taxon>Malvales</taxon>
        <taxon>Malvaceae</taxon>
        <taxon>Malvoideae</taxon>
        <taxon>Gossypium</taxon>
    </lineage>
</organism>
<sequence>MGEFSDENESLKYEEYPNTKLVRKVLRSLPKRFSIKVNIIKKAKNLEQLEIDELIGSLHIFEMNMD</sequence>
<dbReference type="Proteomes" id="UP001358586">
    <property type="component" value="Chromosome 9"/>
</dbReference>